<protein>
    <submittedName>
        <fullName evidence="1">Uncharacterized protein</fullName>
    </submittedName>
</protein>
<gene>
    <name evidence="1" type="ORF">M378DRAFT_171817</name>
</gene>
<dbReference type="EMBL" id="KN818372">
    <property type="protein sequence ID" value="KIL57386.1"/>
    <property type="molecule type" value="Genomic_DNA"/>
</dbReference>
<proteinExistence type="predicted"/>
<reference evidence="1 2" key="1">
    <citation type="submission" date="2014-04" db="EMBL/GenBank/DDBJ databases">
        <title>Evolutionary Origins and Diversification of the Mycorrhizal Mutualists.</title>
        <authorList>
            <consortium name="DOE Joint Genome Institute"/>
            <consortium name="Mycorrhizal Genomics Consortium"/>
            <person name="Kohler A."/>
            <person name="Kuo A."/>
            <person name="Nagy L.G."/>
            <person name="Floudas D."/>
            <person name="Copeland A."/>
            <person name="Barry K.W."/>
            <person name="Cichocki N."/>
            <person name="Veneault-Fourrey C."/>
            <person name="LaButti K."/>
            <person name="Lindquist E.A."/>
            <person name="Lipzen A."/>
            <person name="Lundell T."/>
            <person name="Morin E."/>
            <person name="Murat C."/>
            <person name="Riley R."/>
            <person name="Ohm R."/>
            <person name="Sun H."/>
            <person name="Tunlid A."/>
            <person name="Henrissat B."/>
            <person name="Grigoriev I.V."/>
            <person name="Hibbett D.S."/>
            <person name="Martin F."/>
        </authorList>
    </citation>
    <scope>NUCLEOTIDE SEQUENCE [LARGE SCALE GENOMIC DNA]</scope>
    <source>
        <strain evidence="1 2">Koide BX008</strain>
    </source>
</reference>
<sequence>MNRRHVWSSFQHYERRRELVNVGERGIEEDNADDTASGLCHVYHVCNQNLASVVSLINFALLSHQKRE</sequence>
<dbReference type="InParanoid" id="A0A0C2WL25"/>
<dbReference type="Proteomes" id="UP000054549">
    <property type="component" value="Unassembled WGS sequence"/>
</dbReference>
<name>A0A0C2WL25_AMAMK</name>
<dbReference type="AlphaFoldDB" id="A0A0C2WL25"/>
<organism evidence="1 2">
    <name type="scientific">Amanita muscaria (strain Koide BX008)</name>
    <dbReference type="NCBI Taxonomy" id="946122"/>
    <lineage>
        <taxon>Eukaryota</taxon>
        <taxon>Fungi</taxon>
        <taxon>Dikarya</taxon>
        <taxon>Basidiomycota</taxon>
        <taxon>Agaricomycotina</taxon>
        <taxon>Agaricomycetes</taxon>
        <taxon>Agaricomycetidae</taxon>
        <taxon>Agaricales</taxon>
        <taxon>Pluteineae</taxon>
        <taxon>Amanitaceae</taxon>
        <taxon>Amanita</taxon>
    </lineage>
</organism>
<keyword evidence="2" id="KW-1185">Reference proteome</keyword>
<evidence type="ECO:0000313" key="2">
    <source>
        <dbReference type="Proteomes" id="UP000054549"/>
    </source>
</evidence>
<evidence type="ECO:0000313" key="1">
    <source>
        <dbReference type="EMBL" id="KIL57386.1"/>
    </source>
</evidence>
<accession>A0A0C2WL25</accession>
<dbReference type="HOGENOM" id="CLU_2793433_0_0_1"/>